<comment type="caution">
    <text evidence="2">The sequence shown here is derived from an EMBL/GenBank/DDBJ whole genome shotgun (WGS) entry which is preliminary data.</text>
</comment>
<organism evidence="2 3">
    <name type="scientific">bacterium (Candidatus Blackallbacteria) CG17_big_fil_post_rev_8_21_14_2_50_48_46</name>
    <dbReference type="NCBI Taxonomy" id="2014261"/>
    <lineage>
        <taxon>Bacteria</taxon>
        <taxon>Candidatus Blackallbacteria</taxon>
    </lineage>
</organism>
<dbReference type="InterPro" id="IPR011009">
    <property type="entry name" value="Kinase-like_dom_sf"/>
</dbReference>
<evidence type="ECO:0000313" key="3">
    <source>
        <dbReference type="Proteomes" id="UP000231019"/>
    </source>
</evidence>
<evidence type="ECO:0000259" key="1">
    <source>
        <dbReference type="Pfam" id="PF01636"/>
    </source>
</evidence>
<dbReference type="EMBL" id="PFFQ01000013">
    <property type="protein sequence ID" value="PIW18205.1"/>
    <property type="molecule type" value="Genomic_DNA"/>
</dbReference>
<dbReference type="Gene3D" id="3.90.1200.10">
    <property type="match status" value="1"/>
</dbReference>
<dbReference type="Proteomes" id="UP000231019">
    <property type="component" value="Unassembled WGS sequence"/>
</dbReference>
<dbReference type="Gene3D" id="3.30.200.20">
    <property type="entry name" value="Phosphorylase Kinase, domain 1"/>
    <property type="match status" value="1"/>
</dbReference>
<evidence type="ECO:0000313" key="2">
    <source>
        <dbReference type="EMBL" id="PIW18205.1"/>
    </source>
</evidence>
<dbReference type="PANTHER" id="PTHR21310">
    <property type="entry name" value="AMINOGLYCOSIDE PHOSPHOTRANSFERASE-RELATED-RELATED"/>
    <property type="match status" value="1"/>
</dbReference>
<gene>
    <name evidence="2" type="ORF">COW36_05405</name>
</gene>
<dbReference type="AlphaFoldDB" id="A0A2M7G7Y6"/>
<accession>A0A2M7G7Y6</accession>
<sequence length="324" mass="37024">MLFQFDDYFQAPTERPLLSQHEIQALVMHLSRGTEILAIEPLSGGFRNQNYRIEHPQGQAVLRVASETQSALKELNLMQRLSQFLPVPKVLAERQTSAHVFALLEFIEGQRADTLPHNLSEASLLSLGAAIGATLAKIHQIQFPATGFLDSELKIPDPLTHLGDSWLAYMREVLHGKRAEQRLGRETCQESLQMLNRNEYLLRDLEPVQRLVHSDFNLKNLLVREKDGYWQVRAVLDWEFAHSGSPLVDFGNFFRFEKELPQALFEGFLHAYQELNGPLGPLWRKQAKLLDLTSMCNFLDAPEERPITLKTVRKIFAETLESLA</sequence>
<dbReference type="InterPro" id="IPR051678">
    <property type="entry name" value="AGP_Transferase"/>
</dbReference>
<dbReference type="Pfam" id="PF01636">
    <property type="entry name" value="APH"/>
    <property type="match status" value="1"/>
</dbReference>
<feature type="domain" description="Aminoglycoside phosphotransferase" evidence="1">
    <location>
        <begin position="39"/>
        <end position="276"/>
    </location>
</feature>
<reference evidence="2 3" key="1">
    <citation type="submission" date="2017-09" db="EMBL/GenBank/DDBJ databases">
        <title>Depth-based differentiation of microbial function through sediment-hosted aquifers and enrichment of novel symbionts in the deep terrestrial subsurface.</title>
        <authorList>
            <person name="Probst A.J."/>
            <person name="Ladd B."/>
            <person name="Jarett J.K."/>
            <person name="Geller-Mcgrath D.E."/>
            <person name="Sieber C.M."/>
            <person name="Emerson J.B."/>
            <person name="Anantharaman K."/>
            <person name="Thomas B.C."/>
            <person name="Malmstrom R."/>
            <person name="Stieglmeier M."/>
            <person name="Klingl A."/>
            <person name="Woyke T."/>
            <person name="Ryan C.M."/>
            <person name="Banfield J.F."/>
        </authorList>
    </citation>
    <scope>NUCLEOTIDE SEQUENCE [LARGE SCALE GENOMIC DNA]</scope>
    <source>
        <strain evidence="2">CG17_big_fil_post_rev_8_21_14_2_50_48_46</strain>
    </source>
</reference>
<protein>
    <recommendedName>
        <fullName evidence="1">Aminoglycoside phosphotransferase domain-containing protein</fullName>
    </recommendedName>
</protein>
<dbReference type="SUPFAM" id="SSF56112">
    <property type="entry name" value="Protein kinase-like (PK-like)"/>
    <property type="match status" value="1"/>
</dbReference>
<proteinExistence type="predicted"/>
<dbReference type="InterPro" id="IPR002575">
    <property type="entry name" value="Aminoglycoside_PTrfase"/>
</dbReference>
<name>A0A2M7G7Y6_9BACT</name>